<dbReference type="GO" id="GO:0009378">
    <property type="term" value="F:four-way junction helicase activity"/>
    <property type="evidence" value="ECO:0007669"/>
    <property type="project" value="TreeGrafter"/>
</dbReference>
<evidence type="ECO:0000256" key="5">
    <source>
        <dbReference type="ARBA" id="ARBA00034808"/>
    </source>
</evidence>
<evidence type="ECO:0000256" key="2">
    <source>
        <dbReference type="ARBA" id="ARBA00023125"/>
    </source>
</evidence>
<evidence type="ECO:0000313" key="6">
    <source>
        <dbReference type="EMBL" id="POW13381.1"/>
    </source>
</evidence>
<accession>A0A2S4VV32</accession>
<evidence type="ECO:0000313" key="7">
    <source>
        <dbReference type="Proteomes" id="UP000239156"/>
    </source>
</evidence>
<dbReference type="GO" id="GO:0005737">
    <property type="term" value="C:cytoplasm"/>
    <property type="evidence" value="ECO:0007669"/>
    <property type="project" value="TreeGrafter"/>
</dbReference>
<comment type="caution">
    <text evidence="6">The sequence shown here is derived from an EMBL/GenBank/DDBJ whole genome shotgun (WGS) entry which is preliminary data.</text>
</comment>
<evidence type="ECO:0000256" key="4">
    <source>
        <dbReference type="ARBA" id="ARBA00034617"/>
    </source>
</evidence>
<dbReference type="PANTHER" id="PTHR13710">
    <property type="entry name" value="DNA HELICASE RECQ FAMILY MEMBER"/>
    <property type="match status" value="1"/>
</dbReference>
<dbReference type="AlphaFoldDB" id="A0A2S4VV32"/>
<dbReference type="VEuPathDB" id="FungiDB:PSTT_03836"/>
<dbReference type="GO" id="GO:0043138">
    <property type="term" value="F:3'-5' DNA helicase activity"/>
    <property type="evidence" value="ECO:0007669"/>
    <property type="project" value="UniProtKB-EC"/>
</dbReference>
<dbReference type="VEuPathDB" id="FungiDB:PSHT_00856"/>
<dbReference type="EMBL" id="PKSL01000025">
    <property type="protein sequence ID" value="POW13381.1"/>
    <property type="molecule type" value="Genomic_DNA"/>
</dbReference>
<sequence>MFQMVYYSSEFQNRLALVVVDESHMIYIWGLVESGPAGKSISAHFRHEDYGIFRPSYGKLGPQLLFRNDAPLLLLSATCRPVAVEAIKKSLKLTDDNLVMLRGELTRPEIRIVRVPMANSLASSLDAVKVYPSQQDVPDDQMVPSLVYSGSRNRTMTVLEVIDRARETPGGAYVPNSTCARRFHSCTGDEDKVSCIDDFALGKFPLQYVKWLVDVGGRGAVQTDLDRMDALAITPLCLRVAFSLDNLLGYVPLWADDPSYIREVAREVAAGMPKCRCSNCAPVEAETLLECLTITNQDNFDMVMRDELAPPSKYNLKHKYPSRAAPVKKRKFTPADEAEIKEFTGLLLHDMIAYYDNVVSPGGSVQGCDLFDEDDCVAILANLDNISDAPSLCNIVGGECFVGQLEWLHKWICDFRTSATHTDQLQLKGPRRARNSRSTVLVTPKEALVVRKRVHIPGSPQRRPKLPRRGAGCLWRIKGRLNRRTHKGRP</sequence>
<protein>
    <recommendedName>
        <fullName evidence="5">DNA 3'-5' helicase</fullName>
        <ecNumber evidence="5">5.6.2.4</ecNumber>
    </recommendedName>
</protein>
<keyword evidence="3" id="KW-0413">Isomerase</keyword>
<evidence type="ECO:0000256" key="3">
    <source>
        <dbReference type="ARBA" id="ARBA00023235"/>
    </source>
</evidence>
<dbReference type="Proteomes" id="UP000239156">
    <property type="component" value="Unassembled WGS sequence"/>
</dbReference>
<proteinExistence type="inferred from homology"/>
<reference evidence="6" key="1">
    <citation type="submission" date="2017-12" db="EMBL/GenBank/DDBJ databases">
        <title>Gene loss provides genomic basis for host adaptation in cereal stripe rust fungi.</title>
        <authorList>
            <person name="Xia C."/>
        </authorList>
    </citation>
    <scope>NUCLEOTIDE SEQUENCE [LARGE SCALE GENOMIC DNA]</scope>
    <source>
        <strain evidence="6">93-210</strain>
    </source>
</reference>
<gene>
    <name evidence="6" type="ORF">PSTT_03836</name>
</gene>
<dbReference type="VEuPathDB" id="FungiDB:PSHT_00410"/>
<comment type="catalytic activity">
    <reaction evidence="4">
        <text>Couples ATP hydrolysis with the unwinding of duplex DNA by translocating in the 3'-5' direction.</text>
        <dbReference type="EC" id="5.6.2.4"/>
    </reaction>
</comment>
<organism evidence="6 7">
    <name type="scientific">Puccinia striiformis</name>
    <dbReference type="NCBI Taxonomy" id="27350"/>
    <lineage>
        <taxon>Eukaryota</taxon>
        <taxon>Fungi</taxon>
        <taxon>Dikarya</taxon>
        <taxon>Basidiomycota</taxon>
        <taxon>Pucciniomycotina</taxon>
        <taxon>Pucciniomycetes</taxon>
        <taxon>Pucciniales</taxon>
        <taxon>Pucciniaceae</taxon>
        <taxon>Puccinia</taxon>
    </lineage>
</organism>
<dbReference type="InterPro" id="IPR027417">
    <property type="entry name" value="P-loop_NTPase"/>
</dbReference>
<dbReference type="GO" id="GO:0000724">
    <property type="term" value="P:double-strand break repair via homologous recombination"/>
    <property type="evidence" value="ECO:0007669"/>
    <property type="project" value="TreeGrafter"/>
</dbReference>
<comment type="similarity">
    <text evidence="1">Belongs to the helicase family. RecQ subfamily.</text>
</comment>
<keyword evidence="2" id="KW-0238">DNA-binding</keyword>
<dbReference type="EC" id="5.6.2.4" evidence="5"/>
<name>A0A2S4VV32_9BASI</name>
<dbReference type="GO" id="GO:0003677">
    <property type="term" value="F:DNA binding"/>
    <property type="evidence" value="ECO:0007669"/>
    <property type="project" value="UniProtKB-KW"/>
</dbReference>
<evidence type="ECO:0000256" key="1">
    <source>
        <dbReference type="ARBA" id="ARBA00005446"/>
    </source>
</evidence>
<dbReference type="GO" id="GO:0005694">
    <property type="term" value="C:chromosome"/>
    <property type="evidence" value="ECO:0007669"/>
    <property type="project" value="TreeGrafter"/>
</dbReference>
<dbReference type="Gene3D" id="3.40.50.300">
    <property type="entry name" value="P-loop containing nucleotide triphosphate hydrolases"/>
    <property type="match status" value="1"/>
</dbReference>
<dbReference type="PANTHER" id="PTHR13710:SF105">
    <property type="entry name" value="ATP-DEPENDENT DNA HELICASE Q1"/>
    <property type="match status" value="1"/>
</dbReference>
<keyword evidence="7" id="KW-1185">Reference proteome</keyword>